<proteinExistence type="predicted"/>
<dbReference type="Proteomes" id="UP000887580">
    <property type="component" value="Unplaced"/>
</dbReference>
<organism evidence="1 2">
    <name type="scientific">Panagrolaimus sp. PS1159</name>
    <dbReference type="NCBI Taxonomy" id="55785"/>
    <lineage>
        <taxon>Eukaryota</taxon>
        <taxon>Metazoa</taxon>
        <taxon>Ecdysozoa</taxon>
        <taxon>Nematoda</taxon>
        <taxon>Chromadorea</taxon>
        <taxon>Rhabditida</taxon>
        <taxon>Tylenchina</taxon>
        <taxon>Panagrolaimomorpha</taxon>
        <taxon>Panagrolaimoidea</taxon>
        <taxon>Panagrolaimidae</taxon>
        <taxon>Panagrolaimus</taxon>
    </lineage>
</organism>
<evidence type="ECO:0000313" key="1">
    <source>
        <dbReference type="Proteomes" id="UP000887580"/>
    </source>
</evidence>
<reference evidence="2" key="1">
    <citation type="submission" date="2022-11" db="UniProtKB">
        <authorList>
            <consortium name="WormBaseParasite"/>
        </authorList>
    </citation>
    <scope>IDENTIFICATION</scope>
</reference>
<accession>A0AC35GTF8</accession>
<name>A0AC35GTF8_9BILA</name>
<protein>
    <submittedName>
        <fullName evidence="2">Uncharacterized protein</fullName>
    </submittedName>
</protein>
<evidence type="ECO:0000313" key="2">
    <source>
        <dbReference type="WBParaSite" id="PS1159_v2.g8504.t1"/>
    </source>
</evidence>
<sequence length="228" mass="26683">MCLFRQTERYTRSVRPSKEMLEEWKLVLKCARKVMERTTNYSINFIRFILDHESREITNRNIGNVIILIIHNKLKINYFKKTKTIFLTVNSQINPMPFSELRVDNLPFCRLYNTLTEDIYRDLKKRYKDCRPYICCAVANLAMGVSVVEDELLTGNGNGNKMSMKIDILENLLKSVGYGSSAKVNSLRQALRRNKADIADDAYRSLDLLRMVFQAEMTAEIRQIIDRH</sequence>
<dbReference type="WBParaSite" id="PS1159_v2.g8504.t1">
    <property type="protein sequence ID" value="PS1159_v2.g8504.t1"/>
    <property type="gene ID" value="PS1159_v2.g8504"/>
</dbReference>